<dbReference type="HOGENOM" id="CLU_193553_0_0_5"/>
<reference evidence="2 3" key="1">
    <citation type="journal article" date="2013" name="Appl. Environ. Microbiol.">
        <title>Genome analysis suggests that the soil oligotrophic bacterium Agromonas oligotrophica (Bradyrhizobium oligotrophicum) is a nitrogen-fixing symbiont of Aeschynomene indica.</title>
        <authorList>
            <person name="Okubo T."/>
            <person name="Fukushima S."/>
            <person name="Itakura M."/>
            <person name="Oshima K."/>
            <person name="Longtonglang A."/>
            <person name="Teaumroong N."/>
            <person name="Mitsui H."/>
            <person name="Hattori M."/>
            <person name="Hattori R."/>
            <person name="Hattori T."/>
            <person name="Minamisawa K."/>
        </authorList>
    </citation>
    <scope>NUCLEOTIDE SEQUENCE [LARGE SCALE GENOMIC DNA]</scope>
    <source>
        <strain evidence="2 3">S58</strain>
    </source>
</reference>
<dbReference type="Proteomes" id="UP000011841">
    <property type="component" value="Chromosome"/>
</dbReference>
<keyword evidence="1" id="KW-0472">Membrane</keyword>
<gene>
    <name evidence="2" type="ORF">S58_04780</name>
</gene>
<dbReference type="RefSeq" id="WP_015663631.1">
    <property type="nucleotide sequence ID" value="NC_020453.1"/>
</dbReference>
<dbReference type="EMBL" id="AP012603">
    <property type="protein sequence ID" value="BAM86493.1"/>
    <property type="molecule type" value="Genomic_DNA"/>
</dbReference>
<evidence type="ECO:0000313" key="3">
    <source>
        <dbReference type="Proteomes" id="UP000011841"/>
    </source>
</evidence>
<proteinExistence type="predicted"/>
<organism evidence="2 3">
    <name type="scientific">Bradyrhizobium oligotrophicum S58</name>
    <dbReference type="NCBI Taxonomy" id="1245469"/>
    <lineage>
        <taxon>Bacteria</taxon>
        <taxon>Pseudomonadati</taxon>
        <taxon>Pseudomonadota</taxon>
        <taxon>Alphaproteobacteria</taxon>
        <taxon>Hyphomicrobiales</taxon>
        <taxon>Nitrobacteraceae</taxon>
        <taxon>Bradyrhizobium</taxon>
    </lineage>
</organism>
<dbReference type="KEGG" id="aol:S58_04780"/>
<keyword evidence="1" id="KW-1133">Transmembrane helix</keyword>
<name>M4Z0B7_9BRAD</name>
<keyword evidence="1" id="KW-0812">Transmembrane</keyword>
<accession>M4Z0B7</accession>
<dbReference type="GeneID" id="301814485"/>
<dbReference type="AlphaFoldDB" id="M4Z0B7"/>
<keyword evidence="3" id="KW-1185">Reference proteome</keyword>
<dbReference type="PATRIC" id="fig|1245469.3.peg.485"/>
<sequence length="66" mass="7041">MVYIFDLALAAALLFFLFLPITDRRTVMMRLGMMLAVVLLFAVTFAVPRGAGAAAPAAQALLLIGN</sequence>
<dbReference type="eggNOG" id="ENOG503042X">
    <property type="taxonomic scope" value="Bacteria"/>
</dbReference>
<protein>
    <submittedName>
        <fullName evidence="2">Uncharacterized protein</fullName>
    </submittedName>
</protein>
<evidence type="ECO:0000256" key="1">
    <source>
        <dbReference type="SAM" id="Phobius"/>
    </source>
</evidence>
<feature type="transmembrane region" description="Helical" evidence="1">
    <location>
        <begin position="34"/>
        <end position="64"/>
    </location>
</feature>
<evidence type="ECO:0000313" key="2">
    <source>
        <dbReference type="EMBL" id="BAM86493.1"/>
    </source>
</evidence>